<accession>A0A175VTG5</accession>
<keyword evidence="1" id="KW-0479">Metal-binding</keyword>
<evidence type="ECO:0000256" key="4">
    <source>
        <dbReference type="ARBA" id="ARBA00023163"/>
    </source>
</evidence>
<evidence type="ECO:0000256" key="2">
    <source>
        <dbReference type="ARBA" id="ARBA00023015"/>
    </source>
</evidence>
<feature type="domain" description="Aflatoxin regulatory protein" evidence="7">
    <location>
        <begin position="95"/>
        <end position="181"/>
    </location>
</feature>
<keyword evidence="9" id="KW-1185">Reference proteome</keyword>
<dbReference type="AlphaFoldDB" id="A0A175VTG5"/>
<dbReference type="VEuPathDB" id="FungiDB:MMYC01_208657"/>
<feature type="region of interest" description="Disordered" evidence="6">
    <location>
        <begin position="1"/>
        <end position="29"/>
    </location>
</feature>
<feature type="region of interest" description="Disordered" evidence="6">
    <location>
        <begin position="181"/>
        <end position="204"/>
    </location>
</feature>
<dbReference type="Proteomes" id="UP000078237">
    <property type="component" value="Unassembled WGS sequence"/>
</dbReference>
<keyword evidence="2" id="KW-0805">Transcription regulation</keyword>
<evidence type="ECO:0000256" key="5">
    <source>
        <dbReference type="ARBA" id="ARBA00023242"/>
    </source>
</evidence>
<comment type="caution">
    <text evidence="8">The sequence shown here is derived from an EMBL/GenBank/DDBJ whole genome shotgun (WGS) entry which is preliminary data.</text>
</comment>
<dbReference type="GO" id="GO:0003677">
    <property type="term" value="F:DNA binding"/>
    <property type="evidence" value="ECO:0007669"/>
    <property type="project" value="UniProtKB-KW"/>
</dbReference>
<dbReference type="GO" id="GO:0005634">
    <property type="term" value="C:nucleus"/>
    <property type="evidence" value="ECO:0007669"/>
    <property type="project" value="InterPro"/>
</dbReference>
<dbReference type="OrthoDB" id="4588915at2759"/>
<organism evidence="8 9">
    <name type="scientific">Madurella mycetomatis</name>
    <dbReference type="NCBI Taxonomy" id="100816"/>
    <lineage>
        <taxon>Eukaryota</taxon>
        <taxon>Fungi</taxon>
        <taxon>Dikarya</taxon>
        <taxon>Ascomycota</taxon>
        <taxon>Pezizomycotina</taxon>
        <taxon>Sordariomycetes</taxon>
        <taxon>Sordariomycetidae</taxon>
        <taxon>Sordariales</taxon>
        <taxon>Sordariales incertae sedis</taxon>
        <taxon>Madurella</taxon>
    </lineage>
</organism>
<name>A0A175VTG5_9PEZI</name>
<protein>
    <submittedName>
        <fullName evidence="8">Aflatoxin biosynthesis regulatory protein</fullName>
    </submittedName>
</protein>
<dbReference type="GO" id="GO:0046872">
    <property type="term" value="F:metal ion binding"/>
    <property type="evidence" value="ECO:0007669"/>
    <property type="project" value="UniProtKB-KW"/>
</dbReference>
<proteinExistence type="predicted"/>
<feature type="compositionally biased region" description="Basic and acidic residues" evidence="6">
    <location>
        <begin position="181"/>
        <end position="194"/>
    </location>
</feature>
<evidence type="ECO:0000313" key="8">
    <source>
        <dbReference type="EMBL" id="KXX74808.1"/>
    </source>
</evidence>
<keyword evidence="3" id="KW-0238">DNA-binding</keyword>
<reference evidence="8 9" key="1">
    <citation type="journal article" date="2016" name="Genome Announc.">
        <title>Genome Sequence of Madurella mycetomatis mm55, Isolated from a Human Mycetoma Case in Sudan.</title>
        <authorList>
            <person name="Smit S."/>
            <person name="Derks M.F."/>
            <person name="Bervoets S."/>
            <person name="Fahal A."/>
            <person name="van Leeuwen W."/>
            <person name="van Belkum A."/>
            <person name="van de Sande W.W."/>
        </authorList>
    </citation>
    <scope>NUCLEOTIDE SEQUENCE [LARGE SCALE GENOMIC DNA]</scope>
    <source>
        <strain evidence="9">mm55</strain>
    </source>
</reference>
<dbReference type="EMBL" id="LCTW02000318">
    <property type="protein sequence ID" value="KXX74808.1"/>
    <property type="molecule type" value="Genomic_DNA"/>
</dbReference>
<sequence length="302" mass="32454">MPTPTNDTHDASFLRPRPSDCLGPPSNSVQPSVSMMFDIPAPAQPAIANGVDDHFFTPSSMSLENWDNLFSFVPSTPAPDASQGFSSATPSVSTTHDCPLESFEVFKDLTAAPSLSEKNTDTTILAQLDQVLQANRNAIDRLTRLLECPCVKPPYLVMLHSSIISRVLGLYQQAAGCSQTVRRDPGTETAEHSAPESGTAAINTSNIETRTSGMSDEAAQLPFSLGKFNIEEPCVQFAFKSLLIGNELKRAGNLISLFASQSPGDGAEGLRSSLSAWLRDNHASTIRMVRSAIKELNDGIDL</sequence>
<evidence type="ECO:0000256" key="3">
    <source>
        <dbReference type="ARBA" id="ARBA00023125"/>
    </source>
</evidence>
<dbReference type="GO" id="GO:0045122">
    <property type="term" value="P:aflatoxin biosynthetic process"/>
    <property type="evidence" value="ECO:0007669"/>
    <property type="project" value="InterPro"/>
</dbReference>
<keyword evidence="5" id="KW-0539">Nucleus</keyword>
<gene>
    <name evidence="8" type="ORF">MMYC01_208657</name>
</gene>
<evidence type="ECO:0000256" key="1">
    <source>
        <dbReference type="ARBA" id="ARBA00022723"/>
    </source>
</evidence>
<evidence type="ECO:0000256" key="6">
    <source>
        <dbReference type="SAM" id="MobiDB-lite"/>
    </source>
</evidence>
<keyword evidence="4" id="KW-0804">Transcription</keyword>
<dbReference type="InterPro" id="IPR013700">
    <property type="entry name" value="AflR"/>
</dbReference>
<dbReference type="Pfam" id="PF08493">
    <property type="entry name" value="AflR"/>
    <property type="match status" value="1"/>
</dbReference>
<evidence type="ECO:0000259" key="7">
    <source>
        <dbReference type="Pfam" id="PF08493"/>
    </source>
</evidence>
<dbReference type="GO" id="GO:0006355">
    <property type="term" value="P:regulation of DNA-templated transcription"/>
    <property type="evidence" value="ECO:0007669"/>
    <property type="project" value="InterPro"/>
</dbReference>
<evidence type="ECO:0000313" key="9">
    <source>
        <dbReference type="Proteomes" id="UP000078237"/>
    </source>
</evidence>